<gene>
    <name evidence="2" type="ORF">WUBG_06575</name>
</gene>
<name>J9F589_WUCBA</name>
<dbReference type="AlphaFoldDB" id="J9F589"/>
<accession>J9F589</accession>
<dbReference type="Proteomes" id="UP000004810">
    <property type="component" value="Unassembled WGS sequence"/>
</dbReference>
<feature type="non-terminal residue" evidence="2">
    <location>
        <position position="84"/>
    </location>
</feature>
<feature type="transmembrane region" description="Helical" evidence="1">
    <location>
        <begin position="44"/>
        <end position="68"/>
    </location>
</feature>
<keyword evidence="1" id="KW-0472">Membrane</keyword>
<evidence type="ECO:0000313" key="2">
    <source>
        <dbReference type="EMBL" id="EJW82514.1"/>
    </source>
</evidence>
<evidence type="ECO:0000256" key="1">
    <source>
        <dbReference type="SAM" id="Phobius"/>
    </source>
</evidence>
<evidence type="ECO:0000313" key="3">
    <source>
        <dbReference type="Proteomes" id="UP000004810"/>
    </source>
</evidence>
<keyword evidence="1" id="KW-0812">Transmembrane</keyword>
<organism evidence="2 3">
    <name type="scientific">Wuchereria bancrofti</name>
    <dbReference type="NCBI Taxonomy" id="6293"/>
    <lineage>
        <taxon>Eukaryota</taxon>
        <taxon>Metazoa</taxon>
        <taxon>Ecdysozoa</taxon>
        <taxon>Nematoda</taxon>
        <taxon>Chromadorea</taxon>
        <taxon>Rhabditida</taxon>
        <taxon>Spirurina</taxon>
        <taxon>Spiruromorpha</taxon>
        <taxon>Filarioidea</taxon>
        <taxon>Onchocercidae</taxon>
        <taxon>Wuchereria</taxon>
    </lineage>
</organism>
<feature type="non-terminal residue" evidence="2">
    <location>
        <position position="1"/>
    </location>
</feature>
<proteinExistence type="predicted"/>
<comment type="caution">
    <text evidence="2">The sequence shown here is derived from an EMBL/GenBank/DDBJ whole genome shotgun (WGS) entry which is preliminary data.</text>
</comment>
<keyword evidence="1" id="KW-1133">Transmembrane helix</keyword>
<sequence>AQSVNKSISVNACNQRFNDAFGNIFHIFTTGYNRKNGKYIINQYVILIACLFLSDCSYLSYLCCLYNYSGIRLSISRHMSSVPG</sequence>
<dbReference type="EMBL" id="ADBV01002824">
    <property type="protein sequence ID" value="EJW82514.1"/>
    <property type="molecule type" value="Genomic_DNA"/>
</dbReference>
<reference evidence="3" key="1">
    <citation type="submission" date="2012-08" db="EMBL/GenBank/DDBJ databases">
        <title>The Genome Sequence of Wuchereria bancrofti.</title>
        <authorList>
            <person name="Nutman T.B."/>
            <person name="Fink D.L."/>
            <person name="Russ C."/>
            <person name="Young S."/>
            <person name="Zeng Q."/>
            <person name="Koehrsen M."/>
            <person name="Alvarado L."/>
            <person name="Berlin A."/>
            <person name="Chapman S.B."/>
            <person name="Chen Z."/>
            <person name="Freedman E."/>
            <person name="Gellesch M."/>
            <person name="Goldberg J."/>
            <person name="Griggs A."/>
            <person name="Gujja S."/>
            <person name="Heilman E.R."/>
            <person name="Heiman D."/>
            <person name="Hepburn T."/>
            <person name="Howarth C."/>
            <person name="Jen D."/>
            <person name="Larson L."/>
            <person name="Lewis B."/>
            <person name="Mehta T."/>
            <person name="Park D."/>
            <person name="Pearson M."/>
            <person name="Roberts A."/>
            <person name="Saif S."/>
            <person name="Shea T."/>
            <person name="Shenoy N."/>
            <person name="Sisk P."/>
            <person name="Stolte C."/>
            <person name="Sykes S."/>
            <person name="Walk T."/>
            <person name="White J."/>
            <person name="Yandava C."/>
            <person name="Haas B."/>
            <person name="Henn M.R."/>
            <person name="Nusbaum C."/>
            <person name="Birren B."/>
        </authorList>
    </citation>
    <scope>NUCLEOTIDE SEQUENCE [LARGE SCALE GENOMIC DNA]</scope>
    <source>
        <strain evidence="3">NA</strain>
    </source>
</reference>
<protein>
    <submittedName>
        <fullName evidence="2">Uncharacterized protein</fullName>
    </submittedName>
</protein>